<reference evidence="2 3" key="1">
    <citation type="submission" date="2018-03" db="EMBL/GenBank/DDBJ databases">
        <authorList>
            <person name="Guldener U."/>
        </authorList>
    </citation>
    <scope>NUCLEOTIDE SEQUENCE [LARGE SCALE GENOMIC DNA]</scope>
    <source>
        <strain evidence="2 3">DAOM196992</strain>
    </source>
</reference>
<evidence type="ECO:0000256" key="1">
    <source>
        <dbReference type="SAM" id="Phobius"/>
    </source>
</evidence>
<dbReference type="EMBL" id="OOIP01000001">
    <property type="protein sequence ID" value="SPO34930.1"/>
    <property type="molecule type" value="Genomic_DNA"/>
</dbReference>
<dbReference type="Gene3D" id="3.40.605.10">
    <property type="entry name" value="Aldehyde Dehydrogenase, Chain A, domain 1"/>
    <property type="match status" value="1"/>
</dbReference>
<keyword evidence="3" id="KW-1185">Reference proteome</keyword>
<evidence type="ECO:0000313" key="3">
    <source>
        <dbReference type="Proteomes" id="UP000323386"/>
    </source>
</evidence>
<gene>
    <name evidence="2" type="ORF">PSFLO_00401</name>
</gene>
<organism evidence="2 3">
    <name type="scientific">Pseudozyma flocculosa</name>
    <dbReference type="NCBI Taxonomy" id="84751"/>
    <lineage>
        <taxon>Eukaryota</taxon>
        <taxon>Fungi</taxon>
        <taxon>Dikarya</taxon>
        <taxon>Basidiomycota</taxon>
        <taxon>Ustilaginomycotina</taxon>
        <taxon>Ustilaginomycetes</taxon>
        <taxon>Ustilaginales</taxon>
        <taxon>Ustilaginaceae</taxon>
        <taxon>Pseudozyma</taxon>
    </lineage>
</organism>
<dbReference type="InterPro" id="IPR016162">
    <property type="entry name" value="Ald_DH_N"/>
</dbReference>
<dbReference type="SUPFAM" id="SSF53720">
    <property type="entry name" value="ALDH-like"/>
    <property type="match status" value="1"/>
</dbReference>
<name>A0A5C3ESV3_9BASI</name>
<dbReference type="Gene3D" id="3.40.309.10">
    <property type="entry name" value="Aldehyde Dehydrogenase, Chain A, domain 2"/>
    <property type="match status" value="1"/>
</dbReference>
<dbReference type="OrthoDB" id="2550461at2759"/>
<keyword evidence="1" id="KW-0812">Transmembrane</keyword>
<keyword evidence="1" id="KW-0472">Membrane</keyword>
<dbReference type="InterPro" id="IPR016163">
    <property type="entry name" value="Ald_DH_C"/>
</dbReference>
<sequence length="516" mass="55444">MSIGKHLTASKSVEGVYRDVRDAVVDGRLAQNAAFRFKTLESLFAFLNGSKEDLLDAAFADYDGSVSRTTLELEYTLALKHVADATQRACKPTVRSGPLPAHFTAEEKKGGVLHVQKPVGAVLILAREDKPLYDLFAPASSALLAGNVVCCALSPRLPALNAVLVGKMAAELPQNTLVFFAPGSEKEHAASSEALASFNFDIRIPGSQSVAQALASPGYAYLSDSFARNSSTDVWKNVGEELMRSAVLAAGRNVASPRFLLVKEDVLEAVQSALLSAAGNVEAIQGSEKDIQQLDFLLYAASKAGELAIVRPVQANAAPGIVTLPAPKANARFASLLSDPGFLETVTRVPILVLIAVSSTEHAFFVVENLKLNGTCAIYSHDEAEIRYMTAELASTFSINHLALDLLFSSYVPRLSSGALRWSPELFGQSARVQLQSVEAGSLLSPAPATRKALEKQINKTRRLVKASRAHVKLPLLRVFFLQGLFLFWGSVLGGSVLGGLYALFRVGRWAVLRYM</sequence>
<dbReference type="AlphaFoldDB" id="A0A5C3ESV3"/>
<protein>
    <recommendedName>
        <fullName evidence="4">Aldehyde dehydrogenase domain-containing protein</fullName>
    </recommendedName>
</protein>
<dbReference type="InterPro" id="IPR016161">
    <property type="entry name" value="Ald_DH/histidinol_DH"/>
</dbReference>
<dbReference type="Proteomes" id="UP000323386">
    <property type="component" value="Unassembled WGS sequence"/>
</dbReference>
<accession>A0A5C3ESV3</accession>
<keyword evidence="1" id="KW-1133">Transmembrane helix</keyword>
<feature type="transmembrane region" description="Helical" evidence="1">
    <location>
        <begin position="480"/>
        <end position="505"/>
    </location>
</feature>
<evidence type="ECO:0000313" key="2">
    <source>
        <dbReference type="EMBL" id="SPO34930.1"/>
    </source>
</evidence>
<evidence type="ECO:0008006" key="4">
    <source>
        <dbReference type="Google" id="ProtNLM"/>
    </source>
</evidence>
<dbReference type="GO" id="GO:0016620">
    <property type="term" value="F:oxidoreductase activity, acting on the aldehyde or oxo group of donors, NAD or NADP as acceptor"/>
    <property type="evidence" value="ECO:0007669"/>
    <property type="project" value="InterPro"/>
</dbReference>
<proteinExistence type="predicted"/>